<evidence type="ECO:0000259" key="1">
    <source>
        <dbReference type="Pfam" id="PF16044"/>
    </source>
</evidence>
<dbReference type="PANTHER" id="PTHR33963">
    <property type="entry name" value="MKRN2 OPPOSITE STRAND PROTEIN"/>
    <property type="match status" value="1"/>
</dbReference>
<sequence>MELGDLLRFSHCGRTVFTMADAAPAPAGLLRCPECGLAPSFSLVEAPVRVRSPVVDGHRTSCCFLVTSRHGLDGLSEETDCELHVGISNSQGVVLSYTESGVQREQHGWEQSLVIPLVSPGNCIPNWDTQLDHFAAMDTWTADRLRSRSLAL</sequence>
<dbReference type="Pfam" id="PF16044">
    <property type="entry name" value="DUF4796_C"/>
    <property type="match status" value="1"/>
</dbReference>
<name>A0A3Q2YEP4_HIPCM</name>
<evidence type="ECO:0000313" key="3">
    <source>
        <dbReference type="Proteomes" id="UP000264820"/>
    </source>
</evidence>
<feature type="domain" description="MKRN2 opposite strand protein-like C-terminal" evidence="1">
    <location>
        <begin position="47"/>
        <end position="146"/>
    </location>
</feature>
<keyword evidence="3" id="KW-1185">Reference proteome</keyword>
<dbReference type="Proteomes" id="UP000264820">
    <property type="component" value="Unplaced"/>
</dbReference>
<dbReference type="Ensembl" id="ENSHCOT00000026672.1">
    <property type="protein sequence ID" value="ENSHCOP00000011732.1"/>
    <property type="gene ID" value="ENSHCOG00000014610.1"/>
</dbReference>
<reference evidence="2" key="2">
    <citation type="submission" date="2025-09" db="UniProtKB">
        <authorList>
            <consortium name="Ensembl"/>
        </authorList>
    </citation>
    <scope>IDENTIFICATION</scope>
</reference>
<proteinExistence type="predicted"/>
<dbReference type="AlphaFoldDB" id="A0A3Q2YEP4"/>
<dbReference type="GeneTree" id="ENSGT00960000191447"/>
<evidence type="ECO:0000313" key="2">
    <source>
        <dbReference type="Ensembl" id="ENSHCOP00000011732.1"/>
    </source>
</evidence>
<protein>
    <submittedName>
        <fullName evidence="2">MKRN2 opposite strand protein-like</fullName>
    </submittedName>
</protein>
<dbReference type="InterPro" id="IPR053921">
    <property type="entry name" value="MKRN2OS-like_C"/>
</dbReference>
<organism evidence="2 3">
    <name type="scientific">Hippocampus comes</name>
    <name type="common">Tiger tail seahorse</name>
    <dbReference type="NCBI Taxonomy" id="109280"/>
    <lineage>
        <taxon>Eukaryota</taxon>
        <taxon>Metazoa</taxon>
        <taxon>Chordata</taxon>
        <taxon>Craniata</taxon>
        <taxon>Vertebrata</taxon>
        <taxon>Euteleostomi</taxon>
        <taxon>Actinopterygii</taxon>
        <taxon>Neopterygii</taxon>
        <taxon>Teleostei</taxon>
        <taxon>Neoteleostei</taxon>
        <taxon>Acanthomorphata</taxon>
        <taxon>Syngnathiaria</taxon>
        <taxon>Syngnathiformes</taxon>
        <taxon>Syngnathoidei</taxon>
        <taxon>Syngnathidae</taxon>
        <taxon>Hippocampus</taxon>
    </lineage>
</organism>
<dbReference type="PANTHER" id="PTHR33963:SF2">
    <property type="entry name" value="MKRN2 OPPOSITE STRAND PROTEIN"/>
    <property type="match status" value="1"/>
</dbReference>
<accession>A0A3Q2YEP4</accession>
<reference evidence="2" key="1">
    <citation type="submission" date="2025-08" db="UniProtKB">
        <authorList>
            <consortium name="Ensembl"/>
        </authorList>
    </citation>
    <scope>IDENTIFICATION</scope>
</reference>
<dbReference type="InterPro" id="IPR032016">
    <property type="entry name" value="MKRN2OS-like"/>
</dbReference>